<evidence type="ECO:0000313" key="10">
    <source>
        <dbReference type="Proteomes" id="UP000178812"/>
    </source>
</evidence>
<proteinExistence type="predicted"/>
<evidence type="ECO:0000256" key="4">
    <source>
        <dbReference type="ARBA" id="ARBA00022692"/>
    </source>
</evidence>
<evidence type="ECO:0000313" key="9">
    <source>
        <dbReference type="EMBL" id="OGM05523.1"/>
    </source>
</evidence>
<feature type="transmembrane region" description="Helical" evidence="7">
    <location>
        <begin position="356"/>
        <end position="375"/>
    </location>
</feature>
<evidence type="ECO:0000256" key="6">
    <source>
        <dbReference type="ARBA" id="ARBA00023136"/>
    </source>
</evidence>
<dbReference type="InterPro" id="IPR020846">
    <property type="entry name" value="MFS_dom"/>
</dbReference>
<comment type="caution">
    <text evidence="9">The sequence shown here is derived from an EMBL/GenBank/DDBJ whole genome shotgun (WGS) entry which is preliminary data.</text>
</comment>
<organism evidence="9 10">
    <name type="scientific">Candidatus Woesebacteria bacterium GWB1_43_5</name>
    <dbReference type="NCBI Taxonomy" id="1802474"/>
    <lineage>
        <taxon>Bacteria</taxon>
        <taxon>Candidatus Woeseibacteriota</taxon>
    </lineage>
</organism>
<evidence type="ECO:0000256" key="2">
    <source>
        <dbReference type="ARBA" id="ARBA00022448"/>
    </source>
</evidence>
<feature type="transmembrane region" description="Helical" evidence="7">
    <location>
        <begin position="381"/>
        <end position="401"/>
    </location>
</feature>
<feature type="domain" description="Major facilitator superfamily (MFS) profile" evidence="8">
    <location>
        <begin position="12"/>
        <end position="410"/>
    </location>
</feature>
<dbReference type="PANTHER" id="PTHR43266">
    <property type="entry name" value="MACROLIDE-EFFLUX PROTEIN"/>
    <property type="match status" value="1"/>
</dbReference>
<sequence length="416" mass="46394">MEEFRRLLKNRKFLYLWSSQVFSQLTINIMNFLVLVHIYERTNSTIAAAFIWVAYGIPAIIVGPVAAAAVDMYDRRKILFISNLTQSVVVLAYAFLYQQFTYLSYGVVLAYSVMDQFYVPAESATLPSVVREEQLPRANGLFFISQQSAAILGFAFAGLISEAVGYGSAVFTGSILLFLAFVATTKLPRQKVLKLGGRGVEAKVWRFFERIREGYRFIRHRKTVLYPFLFLMWLQVSLAIMVVNMPAIGDQIIKTKPSLSGVLIVFPGGLGALIGTFIVSRLITKMRKKKIIETALIGISTSFALISIIVPSLPFWPGRFLLIASFVLVGISYVSALIPALTFMQIQTPKELMGRLFGNFWFLTTIATLLPILFAATVTELLGVTLLLVILGAISGSIYVFSRLYLEKSYLTISEA</sequence>
<dbReference type="PANTHER" id="PTHR43266:SF2">
    <property type="entry name" value="MAJOR FACILITATOR SUPERFAMILY (MFS) PROFILE DOMAIN-CONTAINING PROTEIN"/>
    <property type="match status" value="1"/>
</dbReference>
<dbReference type="Proteomes" id="UP000178812">
    <property type="component" value="Unassembled WGS sequence"/>
</dbReference>
<dbReference type="Gene3D" id="1.20.1250.20">
    <property type="entry name" value="MFS general substrate transporter like domains"/>
    <property type="match status" value="1"/>
</dbReference>
<evidence type="ECO:0000256" key="7">
    <source>
        <dbReference type="SAM" id="Phobius"/>
    </source>
</evidence>
<feature type="transmembrane region" description="Helical" evidence="7">
    <location>
        <begin position="224"/>
        <end position="247"/>
    </location>
</feature>
<reference evidence="9 10" key="1">
    <citation type="journal article" date="2016" name="Nat. Commun.">
        <title>Thousands of microbial genomes shed light on interconnected biogeochemical processes in an aquifer system.</title>
        <authorList>
            <person name="Anantharaman K."/>
            <person name="Brown C.T."/>
            <person name="Hug L.A."/>
            <person name="Sharon I."/>
            <person name="Castelle C.J."/>
            <person name="Probst A.J."/>
            <person name="Thomas B.C."/>
            <person name="Singh A."/>
            <person name="Wilkins M.J."/>
            <person name="Karaoz U."/>
            <person name="Brodie E.L."/>
            <person name="Williams K.H."/>
            <person name="Hubbard S.S."/>
            <person name="Banfield J.F."/>
        </authorList>
    </citation>
    <scope>NUCLEOTIDE SEQUENCE [LARGE SCALE GENOMIC DNA]</scope>
</reference>
<evidence type="ECO:0000259" key="8">
    <source>
        <dbReference type="PROSITE" id="PS50850"/>
    </source>
</evidence>
<feature type="transmembrane region" description="Helical" evidence="7">
    <location>
        <begin position="259"/>
        <end position="279"/>
    </location>
</feature>
<protein>
    <recommendedName>
        <fullName evidence="8">Major facilitator superfamily (MFS) profile domain-containing protein</fullName>
    </recommendedName>
</protein>
<evidence type="ECO:0000256" key="1">
    <source>
        <dbReference type="ARBA" id="ARBA00004651"/>
    </source>
</evidence>
<dbReference type="GO" id="GO:0005886">
    <property type="term" value="C:plasma membrane"/>
    <property type="evidence" value="ECO:0007669"/>
    <property type="project" value="UniProtKB-SubCell"/>
</dbReference>
<keyword evidence="5 7" id="KW-1133">Transmembrane helix</keyword>
<dbReference type="SUPFAM" id="SSF103473">
    <property type="entry name" value="MFS general substrate transporter"/>
    <property type="match status" value="1"/>
</dbReference>
<accession>A0A1F7WRU4</accession>
<gene>
    <name evidence="9" type="ORF">A2125_00790</name>
</gene>
<dbReference type="EMBL" id="MGFM01000034">
    <property type="protein sequence ID" value="OGM05523.1"/>
    <property type="molecule type" value="Genomic_DNA"/>
</dbReference>
<feature type="transmembrane region" description="Helical" evidence="7">
    <location>
        <begin position="21"/>
        <end position="39"/>
    </location>
</feature>
<name>A0A1F7WRU4_9BACT</name>
<comment type="subcellular location">
    <subcellularLocation>
        <location evidence="1">Cell membrane</location>
        <topology evidence="1">Multi-pass membrane protein</topology>
    </subcellularLocation>
</comment>
<feature type="transmembrane region" description="Helical" evidence="7">
    <location>
        <begin position="166"/>
        <end position="184"/>
    </location>
</feature>
<dbReference type="InterPro" id="IPR036259">
    <property type="entry name" value="MFS_trans_sf"/>
</dbReference>
<dbReference type="GO" id="GO:0022857">
    <property type="term" value="F:transmembrane transporter activity"/>
    <property type="evidence" value="ECO:0007669"/>
    <property type="project" value="InterPro"/>
</dbReference>
<feature type="transmembrane region" description="Helical" evidence="7">
    <location>
        <begin position="291"/>
        <end position="314"/>
    </location>
</feature>
<feature type="transmembrane region" description="Helical" evidence="7">
    <location>
        <begin position="45"/>
        <end position="66"/>
    </location>
</feature>
<evidence type="ECO:0000256" key="3">
    <source>
        <dbReference type="ARBA" id="ARBA00022475"/>
    </source>
</evidence>
<dbReference type="CDD" id="cd06173">
    <property type="entry name" value="MFS_MefA_like"/>
    <property type="match status" value="1"/>
</dbReference>
<dbReference type="Pfam" id="PF07690">
    <property type="entry name" value="MFS_1"/>
    <property type="match status" value="1"/>
</dbReference>
<keyword evidence="6 7" id="KW-0472">Membrane</keyword>
<keyword evidence="3" id="KW-1003">Cell membrane</keyword>
<dbReference type="InterPro" id="IPR011701">
    <property type="entry name" value="MFS"/>
</dbReference>
<keyword evidence="2" id="KW-0813">Transport</keyword>
<evidence type="ECO:0000256" key="5">
    <source>
        <dbReference type="ARBA" id="ARBA00022989"/>
    </source>
</evidence>
<keyword evidence="4 7" id="KW-0812">Transmembrane</keyword>
<feature type="transmembrane region" description="Helical" evidence="7">
    <location>
        <begin position="320"/>
        <end position="344"/>
    </location>
</feature>
<dbReference type="PROSITE" id="PS50850">
    <property type="entry name" value="MFS"/>
    <property type="match status" value="1"/>
</dbReference>
<dbReference type="AlphaFoldDB" id="A0A1F7WRU4"/>